<organism evidence="1 2">
    <name type="scientific">Chelonia mydas</name>
    <name type="common">Green sea-turtle</name>
    <name type="synonym">Chelonia agassizi</name>
    <dbReference type="NCBI Taxonomy" id="8469"/>
    <lineage>
        <taxon>Eukaryota</taxon>
        <taxon>Metazoa</taxon>
        <taxon>Chordata</taxon>
        <taxon>Craniata</taxon>
        <taxon>Vertebrata</taxon>
        <taxon>Euteleostomi</taxon>
        <taxon>Archelosauria</taxon>
        <taxon>Testudinata</taxon>
        <taxon>Testudines</taxon>
        <taxon>Cryptodira</taxon>
        <taxon>Durocryptodira</taxon>
        <taxon>Americhelydia</taxon>
        <taxon>Chelonioidea</taxon>
        <taxon>Cheloniidae</taxon>
        <taxon>Chelonia</taxon>
    </lineage>
</organism>
<protein>
    <submittedName>
        <fullName evidence="1">Uncharacterized protein</fullName>
    </submittedName>
</protein>
<dbReference type="AlphaFoldDB" id="M7BXY3"/>
<dbReference type="EMBL" id="KB538019">
    <property type="protein sequence ID" value="EMP32957.1"/>
    <property type="molecule type" value="Genomic_DNA"/>
</dbReference>
<sequence length="168" mass="18659">MHDHKEMPALVQKMIGQLQNDAKLNTIKSANYVPATVMNPQFKVLELPHDLTEDRHYPDSEGTLGAHVEQQTVKSFAKMKHSIGTTASVASTSTPVNVFQLQMKQQQLSGAKGWILASAPDTQQKPAYQVPFSKGNPIGEQRISITPRSTRAIADNALYPIVRFYFLL</sequence>
<proteinExistence type="predicted"/>
<name>M7BXY3_CHEMY</name>
<evidence type="ECO:0000313" key="1">
    <source>
        <dbReference type="EMBL" id="EMP32957.1"/>
    </source>
</evidence>
<gene>
    <name evidence="1" type="ORF">UY3_09911</name>
</gene>
<evidence type="ECO:0000313" key="2">
    <source>
        <dbReference type="Proteomes" id="UP000031443"/>
    </source>
</evidence>
<dbReference type="Proteomes" id="UP000031443">
    <property type="component" value="Unassembled WGS sequence"/>
</dbReference>
<keyword evidence="2" id="KW-1185">Reference proteome</keyword>
<accession>M7BXY3</accession>
<reference evidence="2" key="1">
    <citation type="journal article" date="2013" name="Nat. Genet.">
        <title>The draft genomes of soft-shell turtle and green sea turtle yield insights into the development and evolution of the turtle-specific body plan.</title>
        <authorList>
            <person name="Wang Z."/>
            <person name="Pascual-Anaya J."/>
            <person name="Zadissa A."/>
            <person name="Li W."/>
            <person name="Niimura Y."/>
            <person name="Huang Z."/>
            <person name="Li C."/>
            <person name="White S."/>
            <person name="Xiong Z."/>
            <person name="Fang D."/>
            <person name="Wang B."/>
            <person name="Ming Y."/>
            <person name="Chen Y."/>
            <person name="Zheng Y."/>
            <person name="Kuraku S."/>
            <person name="Pignatelli M."/>
            <person name="Herrero J."/>
            <person name="Beal K."/>
            <person name="Nozawa M."/>
            <person name="Li Q."/>
            <person name="Wang J."/>
            <person name="Zhang H."/>
            <person name="Yu L."/>
            <person name="Shigenobu S."/>
            <person name="Wang J."/>
            <person name="Liu J."/>
            <person name="Flicek P."/>
            <person name="Searle S."/>
            <person name="Wang J."/>
            <person name="Kuratani S."/>
            <person name="Yin Y."/>
            <person name="Aken B."/>
            <person name="Zhang G."/>
            <person name="Irie N."/>
        </authorList>
    </citation>
    <scope>NUCLEOTIDE SEQUENCE [LARGE SCALE GENOMIC DNA]</scope>
</reference>